<protein>
    <submittedName>
        <fullName evidence="1">13155_t:CDS:1</fullName>
    </submittedName>
</protein>
<comment type="caution">
    <text evidence="1">The sequence shown here is derived from an EMBL/GenBank/DDBJ whole genome shotgun (WGS) entry which is preliminary data.</text>
</comment>
<proteinExistence type="predicted"/>
<evidence type="ECO:0000313" key="2">
    <source>
        <dbReference type="Proteomes" id="UP000789525"/>
    </source>
</evidence>
<name>A0ACA9MKL0_9GLOM</name>
<gene>
    <name evidence="1" type="ORF">ACOLOM_LOCUS6395</name>
</gene>
<organism evidence="1 2">
    <name type="scientific">Acaulospora colombiana</name>
    <dbReference type="NCBI Taxonomy" id="27376"/>
    <lineage>
        <taxon>Eukaryota</taxon>
        <taxon>Fungi</taxon>
        <taxon>Fungi incertae sedis</taxon>
        <taxon>Mucoromycota</taxon>
        <taxon>Glomeromycotina</taxon>
        <taxon>Glomeromycetes</taxon>
        <taxon>Diversisporales</taxon>
        <taxon>Acaulosporaceae</taxon>
        <taxon>Acaulospora</taxon>
    </lineage>
</organism>
<sequence length="117" mass="13101">MASTNQFFDASLLYLSTQNFGTDFSSSRFGEEFARALIFDDEFMPPVTSLLSIVSKIKGSMKSAPGWNEKLASESEAVIKAEREPHPSSVVHLQRESISILSQEYDNVKVKYDNDDV</sequence>
<evidence type="ECO:0000313" key="1">
    <source>
        <dbReference type="EMBL" id="CAG8593050.1"/>
    </source>
</evidence>
<feature type="non-terminal residue" evidence="1">
    <location>
        <position position="117"/>
    </location>
</feature>
<accession>A0ACA9MKL0</accession>
<reference evidence="1" key="1">
    <citation type="submission" date="2021-06" db="EMBL/GenBank/DDBJ databases">
        <authorList>
            <person name="Kallberg Y."/>
            <person name="Tangrot J."/>
            <person name="Rosling A."/>
        </authorList>
    </citation>
    <scope>NUCLEOTIDE SEQUENCE</scope>
    <source>
        <strain evidence="1">CL356</strain>
    </source>
</reference>
<keyword evidence="2" id="KW-1185">Reference proteome</keyword>
<dbReference type="EMBL" id="CAJVPT010013117">
    <property type="protein sequence ID" value="CAG8593050.1"/>
    <property type="molecule type" value="Genomic_DNA"/>
</dbReference>
<dbReference type="Proteomes" id="UP000789525">
    <property type="component" value="Unassembled WGS sequence"/>
</dbReference>